<evidence type="ECO:0000256" key="7">
    <source>
        <dbReference type="ARBA" id="ARBA00023277"/>
    </source>
</evidence>
<dbReference type="SMART" id="SM00637">
    <property type="entry name" value="CBD_II"/>
    <property type="match status" value="1"/>
</dbReference>
<dbReference type="EMBL" id="BLPF01000002">
    <property type="protein sequence ID" value="GFJ81117.1"/>
    <property type="molecule type" value="Genomic_DNA"/>
</dbReference>
<evidence type="ECO:0000256" key="4">
    <source>
        <dbReference type="ARBA" id="ARBA00022651"/>
    </source>
</evidence>
<evidence type="ECO:0000256" key="1">
    <source>
        <dbReference type="ARBA" id="ARBA00004613"/>
    </source>
</evidence>
<dbReference type="PROSITE" id="PS51173">
    <property type="entry name" value="CBM2"/>
    <property type="match status" value="1"/>
</dbReference>
<sequence>MTSGTHTLQSGGRSRSYVLRLPDNYDNNRAYRLVFGFHWLGGNAGNVTSGNYYGLLPLSGNSTIFVAPEGLNNGWANSGGEDVVFVDNMIQTIQNALCVDTTQLFSLGFSYGGGMSYALACARSTVFRAVAIYSGGIISGCSGGTQPIAYLQAHGISDNVLSISGARTMRNTFARNNGCTAQNPPDPAAGSGTHTKVVYSGCSAAYPLIWYAFDGGHTPTPTDSGNRAWLPQETWSFFTQFQSNPTPGPSTPTPGPSTPTPGPTTPTPGPTTPTPGTGACRVTATVNAWNNGLTENLTVTNTGGAAVNGWSLVFTLPSGQSITSGWNASYSPASGQVTARNVSYNAAIAPNASITIGFQATHTGNTARPTSFTLNGAACTVA</sequence>
<evidence type="ECO:0000256" key="10">
    <source>
        <dbReference type="SAM" id="MobiDB-lite"/>
    </source>
</evidence>
<organism evidence="12 13">
    <name type="scientific">Phytohabitans houttuyneae</name>
    <dbReference type="NCBI Taxonomy" id="1076126"/>
    <lineage>
        <taxon>Bacteria</taxon>
        <taxon>Bacillati</taxon>
        <taxon>Actinomycetota</taxon>
        <taxon>Actinomycetes</taxon>
        <taxon>Micromonosporales</taxon>
        <taxon>Micromonosporaceae</taxon>
    </lineage>
</organism>
<accession>A0A6V8KHD8</accession>
<reference evidence="12 13" key="1">
    <citation type="submission" date="2020-03" db="EMBL/GenBank/DDBJ databases">
        <title>Whole genome shotgun sequence of Phytohabitans houttuyneae NBRC 108639.</title>
        <authorList>
            <person name="Komaki H."/>
            <person name="Tamura T."/>
        </authorList>
    </citation>
    <scope>NUCLEOTIDE SEQUENCE [LARGE SCALE GENOMIC DNA]</scope>
    <source>
        <strain evidence="12 13">NBRC 108639</strain>
    </source>
</reference>
<dbReference type="PANTHER" id="PTHR38050">
    <property type="match status" value="1"/>
</dbReference>
<keyword evidence="4" id="KW-0858">Xylan degradation</keyword>
<evidence type="ECO:0000256" key="2">
    <source>
        <dbReference type="ARBA" id="ARBA00010278"/>
    </source>
</evidence>
<dbReference type="InterPro" id="IPR012291">
    <property type="entry name" value="CBM2_carb-bd_dom_sf"/>
</dbReference>
<comment type="caution">
    <text evidence="12">The sequence shown here is derived from an EMBL/GenBank/DDBJ whole genome shotgun (WGS) entry which is preliminary data.</text>
</comment>
<protein>
    <recommendedName>
        <fullName evidence="11">CBM2 domain-containing protein</fullName>
    </recommendedName>
</protein>
<dbReference type="GO" id="GO:0045493">
    <property type="term" value="P:xylan catabolic process"/>
    <property type="evidence" value="ECO:0007669"/>
    <property type="project" value="UniProtKB-KW"/>
</dbReference>
<dbReference type="GO" id="GO:0030247">
    <property type="term" value="F:polysaccharide binding"/>
    <property type="evidence" value="ECO:0007669"/>
    <property type="project" value="UniProtKB-UniRule"/>
</dbReference>
<dbReference type="InterPro" id="IPR043595">
    <property type="entry name" value="FaeB/C/D"/>
</dbReference>
<keyword evidence="5" id="KW-0732">Signal</keyword>
<dbReference type="AlphaFoldDB" id="A0A6V8KHD8"/>
<comment type="similarity">
    <text evidence="2">Belongs to the faeC family.</text>
</comment>
<evidence type="ECO:0000256" key="6">
    <source>
        <dbReference type="ARBA" id="ARBA00022801"/>
    </source>
</evidence>
<dbReference type="GO" id="GO:0030600">
    <property type="term" value="F:feruloyl esterase activity"/>
    <property type="evidence" value="ECO:0007669"/>
    <property type="project" value="InterPro"/>
</dbReference>
<dbReference type="InterPro" id="IPR029058">
    <property type="entry name" value="AB_hydrolase_fold"/>
</dbReference>
<dbReference type="Gene3D" id="3.40.50.1820">
    <property type="entry name" value="alpha/beta hydrolase"/>
    <property type="match status" value="1"/>
</dbReference>
<keyword evidence="3" id="KW-0964">Secreted</keyword>
<reference evidence="12 13" key="2">
    <citation type="submission" date="2020-03" db="EMBL/GenBank/DDBJ databases">
        <authorList>
            <person name="Ichikawa N."/>
            <person name="Kimura A."/>
            <person name="Kitahashi Y."/>
            <person name="Uohara A."/>
        </authorList>
    </citation>
    <scope>NUCLEOTIDE SEQUENCE [LARGE SCALE GENOMIC DNA]</scope>
    <source>
        <strain evidence="12 13">NBRC 108639</strain>
    </source>
</reference>
<feature type="compositionally biased region" description="Pro residues" evidence="10">
    <location>
        <begin position="246"/>
        <end position="273"/>
    </location>
</feature>
<comment type="function">
    <text evidence="9">Involved in degradation of plant cell walls. Hydrolyzes the feruloyl-arabinose ester bond in arabinoxylans, and the feruloyl-galactose ester bond in pectin. Active against paranitrophenyl-acetate, methyl ferulate and wheat arabinoxylan.</text>
</comment>
<evidence type="ECO:0000256" key="9">
    <source>
        <dbReference type="ARBA" id="ARBA00025250"/>
    </source>
</evidence>
<comment type="subcellular location">
    <subcellularLocation>
        <location evidence="1">Secreted</location>
    </subcellularLocation>
</comment>
<gene>
    <name evidence="12" type="ORF">Phou_052970</name>
</gene>
<evidence type="ECO:0000256" key="8">
    <source>
        <dbReference type="ARBA" id="ARBA00023326"/>
    </source>
</evidence>
<evidence type="ECO:0000256" key="5">
    <source>
        <dbReference type="ARBA" id="ARBA00022729"/>
    </source>
</evidence>
<feature type="region of interest" description="Disordered" evidence="10">
    <location>
        <begin position="239"/>
        <end position="278"/>
    </location>
</feature>
<keyword evidence="7" id="KW-0119">Carbohydrate metabolism</keyword>
<evidence type="ECO:0000259" key="11">
    <source>
        <dbReference type="PROSITE" id="PS51173"/>
    </source>
</evidence>
<dbReference type="SUPFAM" id="SSF49384">
    <property type="entry name" value="Carbohydrate-binding domain"/>
    <property type="match status" value="1"/>
</dbReference>
<keyword evidence="8" id="KW-0624">Polysaccharide degradation</keyword>
<feature type="domain" description="CBM2" evidence="11">
    <location>
        <begin position="273"/>
        <end position="382"/>
    </location>
</feature>
<evidence type="ECO:0000313" key="13">
    <source>
        <dbReference type="Proteomes" id="UP000482800"/>
    </source>
</evidence>
<keyword evidence="6" id="KW-0378">Hydrolase</keyword>
<name>A0A6V8KHD8_9ACTN</name>
<dbReference type="InterPro" id="IPR008965">
    <property type="entry name" value="CBM2/CBM3_carb-bd_dom_sf"/>
</dbReference>
<dbReference type="PANTHER" id="PTHR38050:SF1">
    <property type="entry name" value="FERULOYL ESTERASE C"/>
    <property type="match status" value="1"/>
</dbReference>
<dbReference type="Proteomes" id="UP000482800">
    <property type="component" value="Unassembled WGS sequence"/>
</dbReference>
<dbReference type="Pfam" id="PF00553">
    <property type="entry name" value="CBM_2"/>
    <property type="match status" value="1"/>
</dbReference>
<evidence type="ECO:0000256" key="3">
    <source>
        <dbReference type="ARBA" id="ARBA00022525"/>
    </source>
</evidence>
<keyword evidence="13" id="KW-1185">Reference proteome</keyword>
<dbReference type="GO" id="GO:0005576">
    <property type="term" value="C:extracellular region"/>
    <property type="evidence" value="ECO:0007669"/>
    <property type="project" value="UniProtKB-SubCell"/>
</dbReference>
<dbReference type="GO" id="GO:0004553">
    <property type="term" value="F:hydrolase activity, hydrolyzing O-glycosyl compounds"/>
    <property type="evidence" value="ECO:0007669"/>
    <property type="project" value="InterPro"/>
</dbReference>
<dbReference type="RefSeq" id="WP_308784494.1">
    <property type="nucleotide sequence ID" value="NZ_BLPF01000002.1"/>
</dbReference>
<dbReference type="SUPFAM" id="SSF53474">
    <property type="entry name" value="alpha/beta-Hydrolases"/>
    <property type="match status" value="1"/>
</dbReference>
<dbReference type="InterPro" id="IPR001919">
    <property type="entry name" value="CBD2"/>
</dbReference>
<evidence type="ECO:0000313" key="12">
    <source>
        <dbReference type="EMBL" id="GFJ81117.1"/>
    </source>
</evidence>
<proteinExistence type="inferred from homology"/>
<dbReference type="Gene3D" id="2.60.40.290">
    <property type="match status" value="1"/>
</dbReference>